<organism evidence="1 2">
    <name type="scientific">Clostridium gelidum</name>
    <dbReference type="NCBI Taxonomy" id="704125"/>
    <lineage>
        <taxon>Bacteria</taxon>
        <taxon>Bacillati</taxon>
        <taxon>Bacillota</taxon>
        <taxon>Clostridia</taxon>
        <taxon>Eubacteriales</taxon>
        <taxon>Clostridiaceae</taxon>
        <taxon>Clostridium</taxon>
    </lineage>
</organism>
<protein>
    <submittedName>
        <fullName evidence="1">Uncharacterized protein</fullName>
    </submittedName>
</protein>
<sequence length="44" mass="5050">MKKDISEVIADIIKIACLSKLNKKKEQIETDKKAGKKRMKCQTD</sequence>
<evidence type="ECO:0000313" key="1">
    <source>
        <dbReference type="EMBL" id="BCZ47206.1"/>
    </source>
</evidence>
<keyword evidence="2" id="KW-1185">Reference proteome</keyword>
<evidence type="ECO:0000313" key="2">
    <source>
        <dbReference type="Proteomes" id="UP000824633"/>
    </source>
</evidence>
<accession>A0ABM7T833</accession>
<proteinExistence type="predicted"/>
<name>A0ABM7T833_9CLOT</name>
<dbReference type="RefSeq" id="WP_258712340.1">
    <property type="nucleotide sequence ID" value="NZ_AP024849.1"/>
</dbReference>
<dbReference type="EMBL" id="AP024849">
    <property type="protein sequence ID" value="BCZ47206.1"/>
    <property type="molecule type" value="Genomic_DNA"/>
</dbReference>
<reference evidence="2" key="1">
    <citation type="submission" date="2021-07" db="EMBL/GenBank/DDBJ databases">
        <title>Complete genome sequencing of a Clostridium isolate.</title>
        <authorList>
            <person name="Ueki A."/>
            <person name="Tonouchi A."/>
        </authorList>
    </citation>
    <scope>NUCLEOTIDE SEQUENCE [LARGE SCALE GENOMIC DNA]</scope>
    <source>
        <strain evidence="2">C5S11</strain>
    </source>
</reference>
<dbReference type="Proteomes" id="UP000824633">
    <property type="component" value="Chromosome"/>
</dbReference>
<gene>
    <name evidence="1" type="ORF">psyc5s11_32730</name>
</gene>